<evidence type="ECO:0000256" key="2">
    <source>
        <dbReference type="ARBA" id="ARBA00004123"/>
    </source>
</evidence>
<dbReference type="EMBL" id="CAVLGL010000081">
    <property type="protein sequence ID" value="CAK1586959.1"/>
    <property type="molecule type" value="Genomic_DNA"/>
</dbReference>
<keyword evidence="7" id="KW-0539">Nucleus</keyword>
<gene>
    <name evidence="9" type="ORF">PARMNEM_LOCUS7843</name>
</gene>
<dbReference type="InterPro" id="IPR045249">
    <property type="entry name" value="HARBI1-like"/>
</dbReference>
<comment type="similarity">
    <text evidence="3">Belongs to the HARBI1 family.</text>
</comment>
<dbReference type="GO" id="GO:0046872">
    <property type="term" value="F:metal ion binding"/>
    <property type="evidence" value="ECO:0007669"/>
    <property type="project" value="UniProtKB-KW"/>
</dbReference>
<evidence type="ECO:0000259" key="8">
    <source>
        <dbReference type="Pfam" id="PF13359"/>
    </source>
</evidence>
<dbReference type="AlphaFoldDB" id="A0AAV1KYP5"/>
<dbReference type="Proteomes" id="UP001314205">
    <property type="component" value="Unassembled WGS sequence"/>
</dbReference>
<evidence type="ECO:0000313" key="10">
    <source>
        <dbReference type="Proteomes" id="UP001314205"/>
    </source>
</evidence>
<dbReference type="PANTHER" id="PTHR22930">
    <property type="match status" value="1"/>
</dbReference>
<dbReference type="Pfam" id="PF13359">
    <property type="entry name" value="DDE_Tnp_4"/>
    <property type="match status" value="1"/>
</dbReference>
<feature type="domain" description="DDE Tnp4" evidence="8">
    <location>
        <begin position="2"/>
        <end position="137"/>
    </location>
</feature>
<dbReference type="InterPro" id="IPR027806">
    <property type="entry name" value="HARBI1_dom"/>
</dbReference>
<reference evidence="9 10" key="1">
    <citation type="submission" date="2023-11" db="EMBL/GenBank/DDBJ databases">
        <authorList>
            <person name="Hedman E."/>
            <person name="Englund M."/>
            <person name="Stromberg M."/>
            <person name="Nyberg Akerstrom W."/>
            <person name="Nylinder S."/>
            <person name="Jareborg N."/>
            <person name="Kallberg Y."/>
            <person name="Kronander E."/>
        </authorList>
    </citation>
    <scope>NUCLEOTIDE SEQUENCE [LARGE SCALE GENOMIC DNA]</scope>
</reference>
<keyword evidence="4" id="KW-0540">Nuclease</keyword>
<evidence type="ECO:0000256" key="4">
    <source>
        <dbReference type="ARBA" id="ARBA00022722"/>
    </source>
</evidence>
<sequence length="209" mass="23654">MALVDRNFCVMFCHIGNKGKISDGTVFRDSVLFEKLQRNSLQLPQPKPLSNGDVNVPYVFVADNGFPLHRNIMKPFPGEHSEGSTRRNFNRKLSSVRIVVENTFGVMSARFRVLRKPITLQPNKASKVVMACSLLHNFLRKSCNSRSIYTPSGYIDTVVNGEIINSVTWRQDIGEGEGAFRSMRNIARCSALTAIEVRNKFAEHFRDMN</sequence>
<dbReference type="GO" id="GO:0005634">
    <property type="term" value="C:nucleus"/>
    <property type="evidence" value="ECO:0007669"/>
    <property type="project" value="UniProtKB-SubCell"/>
</dbReference>
<keyword evidence="10" id="KW-1185">Reference proteome</keyword>
<protein>
    <recommendedName>
        <fullName evidence="8">DDE Tnp4 domain-containing protein</fullName>
    </recommendedName>
</protein>
<evidence type="ECO:0000256" key="3">
    <source>
        <dbReference type="ARBA" id="ARBA00006958"/>
    </source>
</evidence>
<comment type="subcellular location">
    <subcellularLocation>
        <location evidence="2">Nucleus</location>
    </subcellularLocation>
</comment>
<keyword evidence="5" id="KW-0479">Metal-binding</keyword>
<keyword evidence="6" id="KW-0378">Hydrolase</keyword>
<accession>A0AAV1KYP5</accession>
<evidence type="ECO:0000256" key="5">
    <source>
        <dbReference type="ARBA" id="ARBA00022723"/>
    </source>
</evidence>
<evidence type="ECO:0000313" key="9">
    <source>
        <dbReference type="EMBL" id="CAK1586959.1"/>
    </source>
</evidence>
<name>A0AAV1KYP5_9NEOP</name>
<evidence type="ECO:0000256" key="1">
    <source>
        <dbReference type="ARBA" id="ARBA00001968"/>
    </source>
</evidence>
<evidence type="ECO:0000256" key="7">
    <source>
        <dbReference type="ARBA" id="ARBA00023242"/>
    </source>
</evidence>
<comment type="cofactor">
    <cofactor evidence="1">
        <name>a divalent metal cation</name>
        <dbReference type="ChEBI" id="CHEBI:60240"/>
    </cofactor>
</comment>
<proteinExistence type="inferred from homology"/>
<evidence type="ECO:0000256" key="6">
    <source>
        <dbReference type="ARBA" id="ARBA00022801"/>
    </source>
</evidence>
<dbReference type="GO" id="GO:0016787">
    <property type="term" value="F:hydrolase activity"/>
    <property type="evidence" value="ECO:0007669"/>
    <property type="project" value="UniProtKB-KW"/>
</dbReference>
<dbReference type="PANTHER" id="PTHR22930:SF269">
    <property type="entry name" value="NUCLEASE HARBI1-LIKE PROTEIN"/>
    <property type="match status" value="1"/>
</dbReference>
<comment type="caution">
    <text evidence="9">The sequence shown here is derived from an EMBL/GenBank/DDBJ whole genome shotgun (WGS) entry which is preliminary data.</text>
</comment>
<organism evidence="9 10">
    <name type="scientific">Parnassius mnemosyne</name>
    <name type="common">clouded apollo</name>
    <dbReference type="NCBI Taxonomy" id="213953"/>
    <lineage>
        <taxon>Eukaryota</taxon>
        <taxon>Metazoa</taxon>
        <taxon>Ecdysozoa</taxon>
        <taxon>Arthropoda</taxon>
        <taxon>Hexapoda</taxon>
        <taxon>Insecta</taxon>
        <taxon>Pterygota</taxon>
        <taxon>Neoptera</taxon>
        <taxon>Endopterygota</taxon>
        <taxon>Lepidoptera</taxon>
        <taxon>Glossata</taxon>
        <taxon>Ditrysia</taxon>
        <taxon>Papilionoidea</taxon>
        <taxon>Papilionidae</taxon>
        <taxon>Parnassiinae</taxon>
        <taxon>Parnassini</taxon>
        <taxon>Parnassius</taxon>
        <taxon>Driopa</taxon>
    </lineage>
</organism>
<dbReference type="GO" id="GO:0004518">
    <property type="term" value="F:nuclease activity"/>
    <property type="evidence" value="ECO:0007669"/>
    <property type="project" value="UniProtKB-KW"/>
</dbReference>